<dbReference type="SMART" id="SM00219">
    <property type="entry name" value="TyrKc"/>
    <property type="match status" value="1"/>
</dbReference>
<feature type="domain" description="SH2" evidence="16">
    <location>
        <begin position="158"/>
        <end position="257"/>
    </location>
</feature>
<dbReference type="InterPro" id="IPR020635">
    <property type="entry name" value="Tyr_kinase_cat_dom"/>
</dbReference>
<dbReference type="InterPro" id="IPR001245">
    <property type="entry name" value="Ser-Thr/Tyr_kinase_cat_dom"/>
</dbReference>
<dbReference type="SMART" id="SM00326">
    <property type="entry name" value="SH3"/>
    <property type="match status" value="1"/>
</dbReference>
<sequence>MGSCFSRPQDGISSTSQMPQQFSSIHGTAMNGGGDSQLFSSLANQRRIAQMNVYKDDSSLARKMTPMGSMYYGGMPMPQNGTISSLDSRGQHSSQKVIALYGYESRVDGDISFKKDDIMVVLEETNSDWWYVRHSKNGLGFVPRNFIAPLDSLEREEWFSGKITRSMAEKLVSAPNLPRGTFLIRKRDHENEYALTINDAENARLYGQNVKHYRIKPLDNLDGYFITTKKIFSTIKDLVSFYSEESAGLCCKLTYAAPKLAPQRTDLSSDTKNNWEIPRTELQMIEKIGTGNFGAVYAGLWRGKVEVAIKTLKPGTMSPEAFLKEAQIMKQCQHPKLVRLYAVCTREEPYLIVTEFMKNGSLLDYLKKPENHLSHKALVDMCSQIAHGMTFLEERKLVHRDLAARNILVGDKISGIPEVKVADFGLARIMEEEVYEAAMGAKFPIKWTAIEAATYGNFSVKSDVWSYGILLFEIFTRSAPYQGMSNKQVIDEVERGYRMPKPAEIEDAIYERMLQCWDKDPERRPCFAFLHSFFDDYTVSSQPSYVPSSIDDPSFGGYRR</sequence>
<feature type="domain" description="Protein kinase" evidence="18">
    <location>
        <begin position="282"/>
        <end position="534"/>
    </location>
</feature>
<keyword evidence="7 11" id="KW-0727">SH2 domain</keyword>
<feature type="domain" description="SH3" evidence="17">
    <location>
        <begin position="92"/>
        <end position="152"/>
    </location>
</feature>
<dbReference type="InterPro" id="IPR001452">
    <property type="entry name" value="SH3_domain"/>
</dbReference>
<dbReference type="EC" id="2.7.10.2" evidence="14"/>
<organism evidence="19 20">
    <name type="scientific">Panagrolaimus superbus</name>
    <dbReference type="NCBI Taxonomy" id="310955"/>
    <lineage>
        <taxon>Eukaryota</taxon>
        <taxon>Metazoa</taxon>
        <taxon>Ecdysozoa</taxon>
        <taxon>Nematoda</taxon>
        <taxon>Chromadorea</taxon>
        <taxon>Rhabditida</taxon>
        <taxon>Tylenchina</taxon>
        <taxon>Panagrolaimomorpha</taxon>
        <taxon>Panagrolaimoidea</taxon>
        <taxon>Panagrolaimidae</taxon>
        <taxon>Panagrolaimus</taxon>
    </lineage>
</organism>
<dbReference type="PRINTS" id="PR00109">
    <property type="entry name" value="TYRKINASE"/>
</dbReference>
<evidence type="ECO:0000259" key="17">
    <source>
        <dbReference type="PROSITE" id="PS50002"/>
    </source>
</evidence>
<evidence type="ECO:0000256" key="8">
    <source>
        <dbReference type="ARBA" id="ARBA00023137"/>
    </source>
</evidence>
<keyword evidence="4 13" id="KW-0547">Nucleotide-binding</keyword>
<dbReference type="CDD" id="cd11845">
    <property type="entry name" value="SH3_Src_like"/>
    <property type="match status" value="1"/>
</dbReference>
<evidence type="ECO:0000256" key="5">
    <source>
        <dbReference type="ARBA" id="ARBA00022777"/>
    </source>
</evidence>
<evidence type="ECO:0000256" key="10">
    <source>
        <dbReference type="ARBA" id="ARBA00061539"/>
    </source>
</evidence>
<dbReference type="SUPFAM" id="SSF56112">
    <property type="entry name" value="Protein kinase-like (PK-like)"/>
    <property type="match status" value="1"/>
</dbReference>
<dbReference type="PRINTS" id="PR01887">
    <property type="entry name" value="SPECTRNALPHA"/>
</dbReference>
<evidence type="ECO:0000256" key="1">
    <source>
        <dbReference type="ARBA" id="ARBA00022443"/>
    </source>
</evidence>
<evidence type="ECO:0000313" key="19">
    <source>
        <dbReference type="Proteomes" id="UP000887577"/>
    </source>
</evidence>
<dbReference type="InterPro" id="IPR000719">
    <property type="entry name" value="Prot_kinase_dom"/>
</dbReference>
<keyword evidence="1 12" id="KW-0728">SH3 domain</keyword>
<keyword evidence="5 14" id="KW-0418">Kinase</keyword>
<evidence type="ECO:0000256" key="2">
    <source>
        <dbReference type="ARBA" id="ARBA00022553"/>
    </source>
</evidence>
<feature type="compositionally biased region" description="Polar residues" evidence="15">
    <location>
        <begin position="11"/>
        <end position="26"/>
    </location>
</feature>
<dbReference type="GO" id="GO:0005524">
    <property type="term" value="F:ATP binding"/>
    <property type="evidence" value="ECO:0007669"/>
    <property type="project" value="UniProtKB-UniRule"/>
</dbReference>
<dbReference type="AlphaFoldDB" id="A0A914Z3V4"/>
<feature type="region of interest" description="Disordered" evidence="15">
    <location>
        <begin position="1"/>
        <end position="29"/>
    </location>
</feature>
<keyword evidence="2" id="KW-0597">Phosphoprotein</keyword>
<keyword evidence="6 13" id="KW-0067">ATP-binding</keyword>
<dbReference type="GO" id="GO:0048565">
    <property type="term" value="P:digestive tract development"/>
    <property type="evidence" value="ECO:0007669"/>
    <property type="project" value="UniProtKB-ARBA"/>
</dbReference>
<evidence type="ECO:0000256" key="9">
    <source>
        <dbReference type="ARBA" id="ARBA00051245"/>
    </source>
</evidence>
<dbReference type="PROSITE" id="PS50001">
    <property type="entry name" value="SH2"/>
    <property type="match status" value="1"/>
</dbReference>
<dbReference type="Gene3D" id="2.30.30.40">
    <property type="entry name" value="SH3 Domains"/>
    <property type="match status" value="1"/>
</dbReference>
<dbReference type="InterPro" id="IPR011009">
    <property type="entry name" value="Kinase-like_dom_sf"/>
</dbReference>
<comment type="similarity">
    <text evidence="10">Belongs to the protein kinase superfamily. Tyr protein kinase family. SRC subfamily.</text>
</comment>
<dbReference type="Pfam" id="PF00018">
    <property type="entry name" value="SH3_1"/>
    <property type="match status" value="1"/>
</dbReference>
<dbReference type="PROSITE" id="PS00109">
    <property type="entry name" value="PROTEIN_KINASE_TYR"/>
    <property type="match status" value="1"/>
</dbReference>
<proteinExistence type="inferred from homology"/>
<evidence type="ECO:0000256" key="11">
    <source>
        <dbReference type="PROSITE-ProRule" id="PRU00191"/>
    </source>
</evidence>
<evidence type="ECO:0000256" key="13">
    <source>
        <dbReference type="PROSITE-ProRule" id="PRU10141"/>
    </source>
</evidence>
<dbReference type="FunFam" id="1.10.510.10:FF:000399">
    <property type="entry name" value="Tyrosine-protein kinase"/>
    <property type="match status" value="1"/>
</dbReference>
<dbReference type="PANTHER" id="PTHR24418">
    <property type="entry name" value="TYROSINE-PROTEIN KINASE"/>
    <property type="match status" value="1"/>
</dbReference>
<reference evidence="20" key="1">
    <citation type="submission" date="2022-11" db="UniProtKB">
        <authorList>
            <consortium name="WormBaseParasite"/>
        </authorList>
    </citation>
    <scope>IDENTIFICATION</scope>
</reference>
<dbReference type="SMART" id="SM00252">
    <property type="entry name" value="SH2"/>
    <property type="match status" value="1"/>
</dbReference>
<dbReference type="PRINTS" id="PR00401">
    <property type="entry name" value="SH2DOMAIN"/>
</dbReference>
<keyword evidence="8 14" id="KW-0829">Tyrosine-protein kinase</keyword>
<name>A0A914Z3V4_9BILA</name>
<dbReference type="FunFam" id="3.30.200.20:FF:000053">
    <property type="entry name" value="Tyrosine-protein kinase"/>
    <property type="match status" value="1"/>
</dbReference>
<dbReference type="PROSITE" id="PS50011">
    <property type="entry name" value="PROTEIN_KINASE_DOM"/>
    <property type="match status" value="1"/>
</dbReference>
<dbReference type="InterPro" id="IPR036860">
    <property type="entry name" value="SH2_dom_sf"/>
</dbReference>
<evidence type="ECO:0000256" key="14">
    <source>
        <dbReference type="RuleBase" id="RU362096"/>
    </source>
</evidence>
<dbReference type="SUPFAM" id="SSF55550">
    <property type="entry name" value="SH2 domain"/>
    <property type="match status" value="1"/>
</dbReference>
<evidence type="ECO:0000256" key="7">
    <source>
        <dbReference type="ARBA" id="ARBA00022999"/>
    </source>
</evidence>
<dbReference type="InterPro" id="IPR017441">
    <property type="entry name" value="Protein_kinase_ATP_BS"/>
</dbReference>
<evidence type="ECO:0000256" key="4">
    <source>
        <dbReference type="ARBA" id="ARBA00022741"/>
    </source>
</evidence>
<evidence type="ECO:0000256" key="6">
    <source>
        <dbReference type="ARBA" id="ARBA00022840"/>
    </source>
</evidence>
<dbReference type="InterPro" id="IPR036028">
    <property type="entry name" value="SH3-like_dom_sf"/>
</dbReference>
<dbReference type="PRINTS" id="PR00452">
    <property type="entry name" value="SH3DOMAIN"/>
</dbReference>
<evidence type="ECO:0000256" key="15">
    <source>
        <dbReference type="SAM" id="MobiDB-lite"/>
    </source>
</evidence>
<dbReference type="InterPro" id="IPR008266">
    <property type="entry name" value="Tyr_kinase_AS"/>
</dbReference>
<dbReference type="SUPFAM" id="SSF50044">
    <property type="entry name" value="SH3-domain"/>
    <property type="match status" value="1"/>
</dbReference>
<accession>A0A914Z3V4</accession>
<dbReference type="Gene3D" id="1.10.510.10">
    <property type="entry name" value="Transferase(Phosphotransferase) domain 1"/>
    <property type="match status" value="1"/>
</dbReference>
<comment type="catalytic activity">
    <reaction evidence="9 14">
        <text>L-tyrosyl-[protein] + ATP = O-phospho-L-tyrosyl-[protein] + ADP + H(+)</text>
        <dbReference type="Rhea" id="RHEA:10596"/>
        <dbReference type="Rhea" id="RHEA-COMP:10136"/>
        <dbReference type="Rhea" id="RHEA-COMP:20101"/>
        <dbReference type="ChEBI" id="CHEBI:15378"/>
        <dbReference type="ChEBI" id="CHEBI:30616"/>
        <dbReference type="ChEBI" id="CHEBI:46858"/>
        <dbReference type="ChEBI" id="CHEBI:61978"/>
        <dbReference type="ChEBI" id="CHEBI:456216"/>
        <dbReference type="EC" id="2.7.10.2"/>
    </reaction>
</comment>
<keyword evidence="19" id="KW-1185">Reference proteome</keyword>
<protein>
    <recommendedName>
        <fullName evidence="14">Tyrosine-protein kinase</fullName>
        <ecNumber evidence="14">2.7.10.2</ecNumber>
    </recommendedName>
</protein>
<dbReference type="WBParaSite" id="PSU_v2.g7384.t1">
    <property type="protein sequence ID" value="PSU_v2.g7384.t1"/>
    <property type="gene ID" value="PSU_v2.g7384"/>
</dbReference>
<evidence type="ECO:0000313" key="20">
    <source>
        <dbReference type="WBParaSite" id="PSU_v2.g7384.t1"/>
    </source>
</evidence>
<dbReference type="PROSITE" id="PS50002">
    <property type="entry name" value="SH3"/>
    <property type="match status" value="1"/>
</dbReference>
<dbReference type="GO" id="GO:0004715">
    <property type="term" value="F:non-membrane spanning protein tyrosine kinase activity"/>
    <property type="evidence" value="ECO:0007669"/>
    <property type="project" value="UniProtKB-EC"/>
</dbReference>
<evidence type="ECO:0000259" key="18">
    <source>
        <dbReference type="PROSITE" id="PS50011"/>
    </source>
</evidence>
<evidence type="ECO:0000256" key="3">
    <source>
        <dbReference type="ARBA" id="ARBA00022679"/>
    </source>
</evidence>
<dbReference type="Pfam" id="PF00017">
    <property type="entry name" value="SH2"/>
    <property type="match status" value="1"/>
</dbReference>
<dbReference type="InterPro" id="IPR050198">
    <property type="entry name" value="Non-receptor_tyrosine_kinases"/>
</dbReference>
<dbReference type="Pfam" id="PF07714">
    <property type="entry name" value="PK_Tyr_Ser-Thr"/>
    <property type="match status" value="1"/>
</dbReference>
<keyword evidence="3 14" id="KW-0808">Transferase</keyword>
<dbReference type="PROSITE" id="PS00107">
    <property type="entry name" value="PROTEIN_KINASE_ATP"/>
    <property type="match status" value="1"/>
</dbReference>
<dbReference type="Gene3D" id="3.30.505.10">
    <property type="entry name" value="SH2 domain"/>
    <property type="match status" value="1"/>
</dbReference>
<dbReference type="InterPro" id="IPR000980">
    <property type="entry name" value="SH2"/>
</dbReference>
<evidence type="ECO:0000259" key="16">
    <source>
        <dbReference type="PROSITE" id="PS50001"/>
    </source>
</evidence>
<feature type="binding site" evidence="13">
    <location>
        <position position="310"/>
    </location>
    <ligand>
        <name>ATP</name>
        <dbReference type="ChEBI" id="CHEBI:30616"/>
    </ligand>
</feature>
<evidence type="ECO:0000256" key="12">
    <source>
        <dbReference type="PROSITE-ProRule" id="PRU00192"/>
    </source>
</evidence>
<dbReference type="Proteomes" id="UP000887577">
    <property type="component" value="Unplaced"/>
</dbReference>